<keyword evidence="5" id="KW-1185">Reference proteome</keyword>
<feature type="domain" description="PIN like" evidence="3">
    <location>
        <begin position="33"/>
        <end position="257"/>
    </location>
</feature>
<name>A0A841AYB1_9PSEU</name>
<sequence>MSNARDFANLADSFEGYLTPTDQNYKDLLNSGVVILDANVLLTLYRYAPATRADLLAVLGKLGERLWIPHQVAHEFWKNRENALGDLKKVTKEAAATLNDLSSQASQALATWANRISLNDEKRDNVATPIKKGFESAVKSINDLGDLEGKNGHWDTNKDQILASVQALLVGKVGNRLTEGEEVAARKEAERRIAASEPPGFKDAKKDDPCGDYLFWLQTLQEARRREVDVLIVTDDSRSDDWYRRQGGQTRGPRLELIHEMREFANSRLYMMRTQSLLYHAGRALQVDVSPSSVEEVAQLSEKSSLTSKEAARSSTEVAEHLHSLDSEMEEMALYNKRSDERRNRLSTELSEARTRYEEHLEEIGFHVKRSESPEWDIDAHRKDTLLRFCFLSEDYAARATLMKVRLPRLLDDLTKRHPNDTIFFPVKPSEDVLEILNYYGFGVVWLGLNEWEGNTQAMKAGMVF</sequence>
<feature type="region of interest" description="Disordered" evidence="2">
    <location>
        <begin position="300"/>
        <end position="320"/>
    </location>
</feature>
<evidence type="ECO:0000256" key="1">
    <source>
        <dbReference type="SAM" id="Coils"/>
    </source>
</evidence>
<organism evidence="4 5">
    <name type="scientific">Amycolatopsis umgeniensis</name>
    <dbReference type="NCBI Taxonomy" id="336628"/>
    <lineage>
        <taxon>Bacteria</taxon>
        <taxon>Bacillati</taxon>
        <taxon>Actinomycetota</taxon>
        <taxon>Actinomycetes</taxon>
        <taxon>Pseudonocardiales</taxon>
        <taxon>Pseudonocardiaceae</taxon>
        <taxon>Amycolatopsis</taxon>
    </lineage>
</organism>
<dbReference type="EMBL" id="JACHMX010000001">
    <property type="protein sequence ID" value="MBB5851362.1"/>
    <property type="molecule type" value="Genomic_DNA"/>
</dbReference>
<evidence type="ECO:0000313" key="4">
    <source>
        <dbReference type="EMBL" id="MBB5851362.1"/>
    </source>
</evidence>
<dbReference type="Proteomes" id="UP000580861">
    <property type="component" value="Unassembled WGS sequence"/>
</dbReference>
<dbReference type="AlphaFoldDB" id="A0A841AYB1"/>
<gene>
    <name evidence="4" type="ORF">HDA45_001449</name>
</gene>
<keyword evidence="1" id="KW-0175">Coiled coil</keyword>
<accession>A0A841AYB1</accession>
<evidence type="ECO:0000259" key="3">
    <source>
        <dbReference type="Pfam" id="PF18476"/>
    </source>
</evidence>
<evidence type="ECO:0000313" key="5">
    <source>
        <dbReference type="Proteomes" id="UP000580861"/>
    </source>
</evidence>
<feature type="coiled-coil region" evidence="1">
    <location>
        <begin position="336"/>
        <end position="363"/>
    </location>
</feature>
<evidence type="ECO:0000256" key="2">
    <source>
        <dbReference type="SAM" id="MobiDB-lite"/>
    </source>
</evidence>
<reference evidence="4 5" key="1">
    <citation type="submission" date="2020-08" db="EMBL/GenBank/DDBJ databases">
        <title>Sequencing the genomes of 1000 actinobacteria strains.</title>
        <authorList>
            <person name="Klenk H.-P."/>
        </authorList>
    </citation>
    <scope>NUCLEOTIDE SEQUENCE [LARGE SCALE GENOMIC DNA]</scope>
    <source>
        <strain evidence="4 5">DSM 45272</strain>
    </source>
</reference>
<dbReference type="InterPro" id="IPR041578">
    <property type="entry name" value="PIN_8"/>
</dbReference>
<feature type="compositionally biased region" description="Polar residues" evidence="2">
    <location>
        <begin position="301"/>
        <end position="317"/>
    </location>
</feature>
<protein>
    <recommendedName>
        <fullName evidence="3">PIN like domain-containing protein</fullName>
    </recommendedName>
</protein>
<proteinExistence type="predicted"/>
<dbReference type="Pfam" id="PF18476">
    <property type="entry name" value="PIN_8"/>
    <property type="match status" value="1"/>
</dbReference>
<comment type="caution">
    <text evidence="4">The sequence shown here is derived from an EMBL/GenBank/DDBJ whole genome shotgun (WGS) entry which is preliminary data.</text>
</comment>
<dbReference type="RefSeq" id="WP_184893055.1">
    <property type="nucleotide sequence ID" value="NZ_JACHMX010000001.1"/>
</dbReference>